<evidence type="ECO:0000259" key="2">
    <source>
        <dbReference type="Pfam" id="PF07859"/>
    </source>
</evidence>
<dbReference type="InterPro" id="IPR029058">
    <property type="entry name" value="AB_hydrolase_fold"/>
</dbReference>
<dbReference type="PATRIC" id="fig|1423743.5.peg.2417"/>
<protein>
    <recommendedName>
        <fullName evidence="2">Alpha/beta hydrolase fold-3 domain-containing protein</fullName>
    </recommendedName>
</protein>
<dbReference type="InterPro" id="IPR050300">
    <property type="entry name" value="GDXG_lipolytic_enzyme"/>
</dbReference>
<name>A0A0R1VVX9_9LACO</name>
<reference evidence="3 4" key="1">
    <citation type="journal article" date="2015" name="Genome Announc.">
        <title>Expanding the biotechnology potential of lactobacilli through comparative genomics of 213 strains and associated genera.</title>
        <authorList>
            <person name="Sun Z."/>
            <person name="Harris H.M."/>
            <person name="McCann A."/>
            <person name="Guo C."/>
            <person name="Argimon S."/>
            <person name="Zhang W."/>
            <person name="Yang X."/>
            <person name="Jeffery I.B."/>
            <person name="Cooney J.C."/>
            <person name="Kagawa T.F."/>
            <person name="Liu W."/>
            <person name="Song Y."/>
            <person name="Salvetti E."/>
            <person name="Wrobel A."/>
            <person name="Rasinkangas P."/>
            <person name="Parkhill J."/>
            <person name="Rea M.C."/>
            <person name="O'Sullivan O."/>
            <person name="Ritari J."/>
            <person name="Douillard F.P."/>
            <person name="Paul Ross R."/>
            <person name="Yang R."/>
            <person name="Briner A.E."/>
            <person name="Felis G.E."/>
            <person name="de Vos W.M."/>
            <person name="Barrangou R."/>
            <person name="Klaenhammer T.R."/>
            <person name="Caufield P.W."/>
            <person name="Cui Y."/>
            <person name="Zhang H."/>
            <person name="O'Toole P.W."/>
        </authorList>
    </citation>
    <scope>NUCLEOTIDE SEQUENCE [LARGE SCALE GENOMIC DNA]</scope>
    <source>
        <strain evidence="3 4">DSM 18382</strain>
    </source>
</reference>
<keyword evidence="4" id="KW-1185">Reference proteome</keyword>
<evidence type="ECO:0000256" key="1">
    <source>
        <dbReference type="ARBA" id="ARBA00022801"/>
    </source>
</evidence>
<keyword evidence="1" id="KW-0378">Hydrolase</keyword>
<dbReference type="GO" id="GO:0016787">
    <property type="term" value="F:hydrolase activity"/>
    <property type="evidence" value="ECO:0007669"/>
    <property type="project" value="UniProtKB-KW"/>
</dbReference>
<dbReference type="OrthoDB" id="9815425at2"/>
<dbReference type="EMBL" id="AZFY01000037">
    <property type="protein sequence ID" value="KRM09896.1"/>
    <property type="molecule type" value="Genomic_DNA"/>
</dbReference>
<sequence>MMEIQTISALNYKNTSICATIYSSSDNQGTNSTTILYLHGGGLVFGQRDDLPKSYIEKFIKNNCVFISIDYLLSPEVKLDEMLKVLKQSISSISRQYQISNNLFLMGRSAGAYLCYLLIRDGIKAKGFISLYGYHQITLPEFTNPAPFYTRFPRVLPMNAQLLVKQYPLVKGPMQDRYPIYLSGRQFGTWINSLVPLRSCLVSLILTQ</sequence>
<proteinExistence type="predicted"/>
<comment type="caution">
    <text evidence="3">The sequence shown here is derived from an EMBL/GenBank/DDBJ whole genome shotgun (WGS) entry which is preliminary data.</text>
</comment>
<organism evidence="3 4">
    <name type="scientific">Lentilactobacillus farraginis DSM 18382 = JCM 14108</name>
    <dbReference type="NCBI Taxonomy" id="1423743"/>
    <lineage>
        <taxon>Bacteria</taxon>
        <taxon>Bacillati</taxon>
        <taxon>Bacillota</taxon>
        <taxon>Bacilli</taxon>
        <taxon>Lactobacillales</taxon>
        <taxon>Lactobacillaceae</taxon>
        <taxon>Lentilactobacillus</taxon>
    </lineage>
</organism>
<accession>A0A0R1VVX9</accession>
<evidence type="ECO:0000313" key="4">
    <source>
        <dbReference type="Proteomes" id="UP000051966"/>
    </source>
</evidence>
<dbReference type="Gene3D" id="3.40.50.1820">
    <property type="entry name" value="alpha/beta hydrolase"/>
    <property type="match status" value="1"/>
</dbReference>
<gene>
    <name evidence="3" type="ORF">FD41_GL002355</name>
</gene>
<dbReference type="Proteomes" id="UP000051966">
    <property type="component" value="Unassembled WGS sequence"/>
</dbReference>
<feature type="domain" description="Alpha/beta hydrolase fold-3" evidence="2">
    <location>
        <begin position="35"/>
        <end position="119"/>
    </location>
</feature>
<dbReference type="RefSeq" id="WP_082618020.1">
    <property type="nucleotide sequence ID" value="NZ_AZFY01000037.1"/>
</dbReference>
<evidence type="ECO:0000313" key="3">
    <source>
        <dbReference type="EMBL" id="KRM09896.1"/>
    </source>
</evidence>
<dbReference type="PANTHER" id="PTHR48081">
    <property type="entry name" value="AB HYDROLASE SUPERFAMILY PROTEIN C4A8.06C"/>
    <property type="match status" value="1"/>
</dbReference>
<dbReference type="SUPFAM" id="SSF53474">
    <property type="entry name" value="alpha/beta-Hydrolases"/>
    <property type="match status" value="1"/>
</dbReference>
<dbReference type="Pfam" id="PF07859">
    <property type="entry name" value="Abhydrolase_3"/>
    <property type="match status" value="1"/>
</dbReference>
<dbReference type="AlphaFoldDB" id="A0A0R1VVX9"/>
<dbReference type="InterPro" id="IPR013094">
    <property type="entry name" value="AB_hydrolase_3"/>
</dbReference>